<feature type="domain" description="Ferric oxidoreductase" evidence="8">
    <location>
        <begin position="147"/>
        <end position="261"/>
    </location>
</feature>
<evidence type="ECO:0000259" key="8">
    <source>
        <dbReference type="Pfam" id="PF01794"/>
    </source>
</evidence>
<protein>
    <recommendedName>
        <fullName evidence="8">Ferric oxidoreductase domain-containing protein</fullName>
    </recommendedName>
</protein>
<dbReference type="GO" id="GO:0006879">
    <property type="term" value="P:intracellular iron ion homeostasis"/>
    <property type="evidence" value="ECO:0007669"/>
    <property type="project" value="TreeGrafter"/>
</dbReference>
<dbReference type="EMBL" id="SFCI01002818">
    <property type="protein sequence ID" value="TFY73480.1"/>
    <property type="molecule type" value="Genomic_DNA"/>
</dbReference>
<comment type="caution">
    <text evidence="9">The sequence shown here is derived from an EMBL/GenBank/DDBJ whole genome shotgun (WGS) entry which is preliminary data.</text>
</comment>
<dbReference type="GO" id="GO:0005886">
    <property type="term" value="C:plasma membrane"/>
    <property type="evidence" value="ECO:0007669"/>
    <property type="project" value="TreeGrafter"/>
</dbReference>
<keyword evidence="6 7" id="KW-0472">Membrane</keyword>
<dbReference type="Pfam" id="PF01794">
    <property type="entry name" value="Ferric_reduct"/>
    <property type="match status" value="1"/>
</dbReference>
<dbReference type="InterPro" id="IPR051410">
    <property type="entry name" value="Ferric/Cupric_Reductase"/>
</dbReference>
<keyword evidence="5" id="KW-0406">Ion transport</keyword>
<dbReference type="Proteomes" id="UP000298061">
    <property type="component" value="Unassembled WGS sequence"/>
</dbReference>
<accession>A0A4Y9ZH27</accession>
<name>A0A4Y9ZH27_9AGAM</name>
<evidence type="ECO:0000256" key="2">
    <source>
        <dbReference type="ARBA" id="ARBA00022448"/>
    </source>
</evidence>
<dbReference type="InterPro" id="IPR013130">
    <property type="entry name" value="Fe3_Rdtase_TM_dom"/>
</dbReference>
<dbReference type="PANTHER" id="PTHR32361">
    <property type="entry name" value="FERRIC/CUPRIC REDUCTASE TRANSMEMBRANE COMPONENT"/>
    <property type="match status" value="1"/>
</dbReference>
<evidence type="ECO:0000313" key="9">
    <source>
        <dbReference type="EMBL" id="TFY73480.1"/>
    </source>
</evidence>
<evidence type="ECO:0000256" key="1">
    <source>
        <dbReference type="ARBA" id="ARBA00004141"/>
    </source>
</evidence>
<evidence type="ECO:0000256" key="4">
    <source>
        <dbReference type="ARBA" id="ARBA00022989"/>
    </source>
</evidence>
<evidence type="ECO:0000256" key="5">
    <source>
        <dbReference type="ARBA" id="ARBA00023065"/>
    </source>
</evidence>
<evidence type="ECO:0000256" key="6">
    <source>
        <dbReference type="ARBA" id="ARBA00023136"/>
    </source>
</evidence>
<comment type="subcellular location">
    <subcellularLocation>
        <location evidence="1">Membrane</location>
        <topology evidence="1">Multi-pass membrane protein</topology>
    </subcellularLocation>
</comment>
<organism evidence="9 10">
    <name type="scientific">Hericium alpestre</name>
    <dbReference type="NCBI Taxonomy" id="135208"/>
    <lineage>
        <taxon>Eukaryota</taxon>
        <taxon>Fungi</taxon>
        <taxon>Dikarya</taxon>
        <taxon>Basidiomycota</taxon>
        <taxon>Agaricomycotina</taxon>
        <taxon>Agaricomycetes</taxon>
        <taxon>Russulales</taxon>
        <taxon>Hericiaceae</taxon>
        <taxon>Hericium</taxon>
    </lineage>
</organism>
<dbReference type="GO" id="GO:0006826">
    <property type="term" value="P:iron ion transport"/>
    <property type="evidence" value="ECO:0007669"/>
    <property type="project" value="TreeGrafter"/>
</dbReference>
<evidence type="ECO:0000313" key="10">
    <source>
        <dbReference type="Proteomes" id="UP000298061"/>
    </source>
</evidence>
<dbReference type="AlphaFoldDB" id="A0A4Y9ZH27"/>
<dbReference type="STRING" id="135208.A0A4Y9ZH27"/>
<keyword evidence="3 7" id="KW-0812">Transmembrane</keyword>
<proteinExistence type="predicted"/>
<keyword evidence="2" id="KW-0813">Transport</keyword>
<reference evidence="9 10" key="1">
    <citation type="submission" date="2019-02" db="EMBL/GenBank/DDBJ databases">
        <title>Genome sequencing of the rare red list fungi Hericium alpestre (H. flagellum).</title>
        <authorList>
            <person name="Buettner E."/>
            <person name="Kellner H."/>
        </authorList>
    </citation>
    <scope>NUCLEOTIDE SEQUENCE [LARGE SCALE GENOMIC DNA]</scope>
    <source>
        <strain evidence="9 10">DSM 108284</strain>
    </source>
</reference>
<dbReference type="OrthoDB" id="17725at2759"/>
<feature type="transmembrane region" description="Helical" evidence="7">
    <location>
        <begin position="147"/>
        <end position="163"/>
    </location>
</feature>
<keyword evidence="10" id="KW-1185">Reference proteome</keyword>
<evidence type="ECO:0000256" key="3">
    <source>
        <dbReference type="ARBA" id="ARBA00022692"/>
    </source>
</evidence>
<dbReference type="PANTHER" id="PTHR32361:SF28">
    <property type="entry name" value="FRP1P"/>
    <property type="match status" value="1"/>
</dbReference>
<feature type="non-terminal residue" evidence="9">
    <location>
        <position position="306"/>
    </location>
</feature>
<feature type="transmembrane region" description="Helical" evidence="7">
    <location>
        <begin position="184"/>
        <end position="202"/>
    </location>
</feature>
<dbReference type="GO" id="GO:0015677">
    <property type="term" value="P:copper ion import"/>
    <property type="evidence" value="ECO:0007669"/>
    <property type="project" value="TreeGrafter"/>
</dbReference>
<feature type="transmembrane region" description="Helical" evidence="7">
    <location>
        <begin position="116"/>
        <end position="135"/>
    </location>
</feature>
<keyword evidence="4 7" id="KW-1133">Transmembrane helix</keyword>
<sequence length="306" mass="33748">MSVPSAASSAPAPAAPPPAPPKFNTVDFVFHIDVLLLALFGLYVLTTLPRALSRFFDVPGSGWMLRSRGLYKSNVAPDSADARTPKLPIRSPRWSTYIHPFVGCVLHYRVAPGFSFGRLCVLGVYFGILMYAGTFKSDPFTNSTREGFIAISQVPIVVALANKNNVLSFLSGIPYEKLNFIHRFAGRIVVLAINIHFMGYIYKWSIAGTVAASLSVPFIRWGLAGLVSLDILALFSTRYVRERSYALFWTSHVVGFTGLLVSAYYHFPLTHNYVFAAVALIAFDRLLRLLKTRTQTATLTQLSSVG</sequence>
<evidence type="ECO:0000256" key="7">
    <source>
        <dbReference type="SAM" id="Phobius"/>
    </source>
</evidence>
<feature type="transmembrane region" description="Helical" evidence="7">
    <location>
        <begin position="214"/>
        <end position="235"/>
    </location>
</feature>
<gene>
    <name evidence="9" type="ORF">EWM64_g10532</name>
</gene>
<feature type="transmembrane region" description="Helical" evidence="7">
    <location>
        <begin position="273"/>
        <end position="290"/>
    </location>
</feature>
<feature type="transmembrane region" description="Helical" evidence="7">
    <location>
        <begin position="247"/>
        <end position="267"/>
    </location>
</feature>
<feature type="transmembrane region" description="Helical" evidence="7">
    <location>
        <begin position="28"/>
        <end position="46"/>
    </location>
</feature>
<dbReference type="GO" id="GO:0000293">
    <property type="term" value="F:ferric-chelate reductase activity"/>
    <property type="evidence" value="ECO:0007669"/>
    <property type="project" value="TreeGrafter"/>
</dbReference>